<evidence type="ECO:0000259" key="2">
    <source>
        <dbReference type="Pfam" id="PF20774"/>
    </source>
</evidence>
<protein>
    <submittedName>
        <fullName evidence="3">Immune inhibitor A</fullName>
    </submittedName>
</protein>
<accession>A0A1H0G656</accession>
<dbReference type="PANTHER" id="PTHR41775:SF1">
    <property type="entry name" value="PEPTIDASE M6-LIKE DOMAIN-CONTAINING PROTEIN"/>
    <property type="match status" value="1"/>
</dbReference>
<gene>
    <name evidence="3" type="ORF">SAMN05192558_101677</name>
</gene>
<sequence length="629" mass="67624">MPDFNKAYYEEFFNGSGESMRTYYEALSGGKYSVTNTVTDWVKVPNNASYYGDNAIEDNGGSWAFIQDSGDAWWNSQLAAGKTPAEIDAYLAQFDVWDRNDWDHDGDFDEADGYIDHFQAVHAGEGEDAGGGLQGEDAIWSHRWYVNGDDFGLTGPQVGAEANKAGGARIGGSKYWLGDYTTEGENGGLGVFCHEFGHDHGLPDFYDTSGAGENSTAFWTLMSSGSWLGHGGTDGIGTQPGLMGAEEKLFLGWLDHSTVDVGASGQYTLNPAQFQVTGKDQAVRINLPDKNSSTTYTTPTSGANAWWTGSADNLNQSITRSVPAASRITVTAKAWYEIEADFDYLFAEYSLDGGANWIRAGAAVDGDSSGRWTDLRYSYAADGKESLIRFRYQTDGGIHFAGAFLDDIAIKSGGTTLFSDTVEQGANGWTANGAWKISTGTESGTFERYYLVENREYAGSDALLATGPYQFSKGLTAPEWVEFFKYQNGMLVWYVDDSMEDNNVGIHPGSGKAMVVDARPAPFSYADGTRPSNRRQPFDATFGLEATDATCLHKEALSGKGKTQTVVTQEACAPAGPAIPVFDDTNPDAYYSAANPQGSVKVAGHGVKVTVTGDAGDDLTISVVNPAAH</sequence>
<dbReference type="InterPro" id="IPR008757">
    <property type="entry name" value="Peptidase_M6-like_domain"/>
</dbReference>
<dbReference type="InterPro" id="IPR048665">
    <property type="entry name" value="InhA-like_VEG"/>
</dbReference>
<evidence type="ECO:0000313" key="4">
    <source>
        <dbReference type="Proteomes" id="UP000199651"/>
    </source>
</evidence>
<dbReference type="EMBL" id="FNJB01000001">
    <property type="protein sequence ID" value="SDO02314.1"/>
    <property type="molecule type" value="Genomic_DNA"/>
</dbReference>
<dbReference type="Pfam" id="PF20773">
    <property type="entry name" value="InhA-like_MAM"/>
    <property type="match status" value="1"/>
</dbReference>
<keyword evidence="4" id="KW-1185">Reference proteome</keyword>
<name>A0A1H0G656_9PSEU</name>
<dbReference type="PANTHER" id="PTHR41775">
    <property type="entry name" value="SECRETED PROTEIN-RELATED"/>
    <property type="match status" value="1"/>
</dbReference>
<evidence type="ECO:0000259" key="1">
    <source>
        <dbReference type="Pfam" id="PF05547"/>
    </source>
</evidence>
<dbReference type="GO" id="GO:0006508">
    <property type="term" value="P:proteolysis"/>
    <property type="evidence" value="ECO:0007669"/>
    <property type="project" value="InterPro"/>
</dbReference>
<feature type="domain" description="Immune inhibitor A-like metallopeptidase VEG" evidence="2">
    <location>
        <begin position="447"/>
        <end position="622"/>
    </location>
</feature>
<evidence type="ECO:0000313" key="3">
    <source>
        <dbReference type="EMBL" id="SDO02314.1"/>
    </source>
</evidence>
<proteinExistence type="predicted"/>
<reference evidence="4" key="1">
    <citation type="submission" date="2016-10" db="EMBL/GenBank/DDBJ databases">
        <authorList>
            <person name="Varghese N."/>
            <person name="Submissions S."/>
        </authorList>
    </citation>
    <scope>NUCLEOTIDE SEQUENCE [LARGE SCALE GENOMIC DNA]</scope>
    <source>
        <strain evidence="4">IBRC-M 10655</strain>
    </source>
</reference>
<dbReference type="Pfam" id="PF20774">
    <property type="entry name" value="InhA-like_VEG"/>
    <property type="match status" value="1"/>
</dbReference>
<dbReference type="AlphaFoldDB" id="A0A1H0G656"/>
<dbReference type="GO" id="GO:0008233">
    <property type="term" value="F:peptidase activity"/>
    <property type="evidence" value="ECO:0007669"/>
    <property type="project" value="InterPro"/>
</dbReference>
<dbReference type="Proteomes" id="UP000199651">
    <property type="component" value="Unassembled WGS sequence"/>
</dbReference>
<dbReference type="SUPFAM" id="SSF55486">
    <property type="entry name" value="Metalloproteases ('zincins'), catalytic domain"/>
    <property type="match status" value="1"/>
</dbReference>
<feature type="domain" description="Peptidase M6-like" evidence="1">
    <location>
        <begin position="7"/>
        <end position="250"/>
    </location>
</feature>
<dbReference type="NCBIfam" id="TIGR03296">
    <property type="entry name" value="M6dom_TIGR03296"/>
    <property type="match status" value="1"/>
</dbReference>
<dbReference type="Pfam" id="PF05547">
    <property type="entry name" value="Peptidase_M6"/>
    <property type="match status" value="1"/>
</dbReference>
<organism evidence="3 4">
    <name type="scientific">Actinokineospora alba</name>
    <dbReference type="NCBI Taxonomy" id="504798"/>
    <lineage>
        <taxon>Bacteria</taxon>
        <taxon>Bacillati</taxon>
        <taxon>Actinomycetota</taxon>
        <taxon>Actinomycetes</taxon>
        <taxon>Pseudonocardiales</taxon>
        <taxon>Pseudonocardiaceae</taxon>
        <taxon>Actinokineospora</taxon>
    </lineage>
</organism>
<dbReference type="STRING" id="504798.SAMN05421871_103194"/>